<sequence>MSSQTNFNTSVIEDFELNYESSYKFEDTIDLNKFELIVTLGQGSFGRVLLVVSELDKQNYALKVLDKSQIVKYNQIRHVQSEIRILNAIKHPNVILMYSLFKDNSYIYLLMEYIPGGDLFNYIKKFKVFQEDITLFFAAQIVLVFEYLHFFDIVYRDLKPENILVDIHGYLKLADFGFAKRIQHRTYTICGTPDYFSPEIIQSKGHGKATDWWTLGARMLISFY</sequence>
<evidence type="ECO:0000313" key="10">
    <source>
        <dbReference type="Proteomes" id="UP000663860"/>
    </source>
</evidence>
<protein>
    <recommendedName>
        <fullName evidence="8">Protein kinase domain-containing protein</fullName>
    </recommendedName>
</protein>
<comment type="caution">
    <text evidence="9">The sequence shown here is derived from an EMBL/GenBank/DDBJ whole genome shotgun (WGS) entry which is preliminary data.</text>
</comment>
<dbReference type="Gene3D" id="3.30.200.20">
    <property type="entry name" value="Phosphorylase Kinase, domain 1"/>
    <property type="match status" value="1"/>
</dbReference>
<evidence type="ECO:0000256" key="4">
    <source>
        <dbReference type="ARBA" id="ARBA00022777"/>
    </source>
</evidence>
<dbReference type="InterPro" id="IPR011009">
    <property type="entry name" value="Kinase-like_dom_sf"/>
</dbReference>
<keyword evidence="2" id="KW-0808">Transferase</keyword>
<keyword evidence="4" id="KW-0418">Kinase</keyword>
<dbReference type="PROSITE" id="PS00108">
    <property type="entry name" value="PROTEIN_KINASE_ST"/>
    <property type="match status" value="1"/>
</dbReference>
<dbReference type="GO" id="GO:0005524">
    <property type="term" value="F:ATP binding"/>
    <property type="evidence" value="ECO:0007669"/>
    <property type="project" value="UniProtKB-UniRule"/>
</dbReference>
<dbReference type="EMBL" id="CAJNOE010000644">
    <property type="protein sequence ID" value="CAF1298342.1"/>
    <property type="molecule type" value="Genomic_DNA"/>
</dbReference>
<proteinExistence type="inferred from homology"/>
<dbReference type="Pfam" id="PF00069">
    <property type="entry name" value="Pkinase"/>
    <property type="match status" value="1"/>
</dbReference>
<name>A0A815DUS5_9BILA</name>
<dbReference type="PANTHER" id="PTHR24353:SF37">
    <property type="entry name" value="CAMP-DEPENDENT PROTEIN KINASE CATALYTIC SUBUNIT PRKX"/>
    <property type="match status" value="1"/>
</dbReference>
<dbReference type="InterPro" id="IPR008271">
    <property type="entry name" value="Ser/Thr_kinase_AS"/>
</dbReference>
<organism evidence="9 10">
    <name type="scientific">Adineta steineri</name>
    <dbReference type="NCBI Taxonomy" id="433720"/>
    <lineage>
        <taxon>Eukaryota</taxon>
        <taxon>Metazoa</taxon>
        <taxon>Spiralia</taxon>
        <taxon>Gnathifera</taxon>
        <taxon>Rotifera</taxon>
        <taxon>Eurotatoria</taxon>
        <taxon>Bdelloidea</taxon>
        <taxon>Adinetida</taxon>
        <taxon>Adinetidae</taxon>
        <taxon>Adineta</taxon>
    </lineage>
</organism>
<reference evidence="9" key="1">
    <citation type="submission" date="2021-02" db="EMBL/GenBank/DDBJ databases">
        <authorList>
            <person name="Nowell W R."/>
        </authorList>
    </citation>
    <scope>NUCLEOTIDE SEQUENCE</scope>
</reference>
<dbReference type="FunFam" id="3.30.200.20:FF:000042">
    <property type="entry name" value="Aurora kinase A"/>
    <property type="match status" value="1"/>
</dbReference>
<feature type="binding site" evidence="6">
    <location>
        <position position="63"/>
    </location>
    <ligand>
        <name>ATP</name>
        <dbReference type="ChEBI" id="CHEBI:30616"/>
    </ligand>
</feature>
<keyword evidence="1 7" id="KW-0723">Serine/threonine-protein kinase</keyword>
<evidence type="ECO:0000256" key="6">
    <source>
        <dbReference type="PROSITE-ProRule" id="PRU10141"/>
    </source>
</evidence>
<evidence type="ECO:0000256" key="7">
    <source>
        <dbReference type="RuleBase" id="RU000304"/>
    </source>
</evidence>
<dbReference type="AlphaFoldDB" id="A0A815DUS5"/>
<dbReference type="Proteomes" id="UP000663860">
    <property type="component" value="Unassembled WGS sequence"/>
</dbReference>
<feature type="domain" description="Protein kinase" evidence="8">
    <location>
        <begin position="34"/>
        <end position="224"/>
    </location>
</feature>
<dbReference type="GO" id="GO:0004691">
    <property type="term" value="F:cAMP-dependent protein kinase activity"/>
    <property type="evidence" value="ECO:0007669"/>
    <property type="project" value="TreeGrafter"/>
</dbReference>
<evidence type="ECO:0000256" key="1">
    <source>
        <dbReference type="ARBA" id="ARBA00022527"/>
    </source>
</evidence>
<evidence type="ECO:0000256" key="3">
    <source>
        <dbReference type="ARBA" id="ARBA00022741"/>
    </source>
</evidence>
<dbReference type="Gene3D" id="1.10.510.10">
    <property type="entry name" value="Transferase(Phosphotransferase) domain 1"/>
    <property type="match status" value="1"/>
</dbReference>
<gene>
    <name evidence="9" type="ORF">IZO911_LOCUS33915</name>
</gene>
<dbReference type="PIRSF" id="PIRSF000654">
    <property type="entry name" value="Integrin-linked_kinase"/>
    <property type="match status" value="1"/>
</dbReference>
<evidence type="ECO:0000256" key="2">
    <source>
        <dbReference type="ARBA" id="ARBA00022679"/>
    </source>
</evidence>
<evidence type="ECO:0000256" key="5">
    <source>
        <dbReference type="ARBA" id="ARBA00022840"/>
    </source>
</evidence>
<dbReference type="FunFam" id="1.10.510.10:FF:000571">
    <property type="entry name" value="Maternal embryonic leucine zipper kinase"/>
    <property type="match status" value="1"/>
</dbReference>
<dbReference type="SMART" id="SM00220">
    <property type="entry name" value="S_TKc"/>
    <property type="match status" value="1"/>
</dbReference>
<dbReference type="PROSITE" id="PS50011">
    <property type="entry name" value="PROTEIN_KINASE_DOM"/>
    <property type="match status" value="1"/>
</dbReference>
<evidence type="ECO:0000313" key="9">
    <source>
        <dbReference type="EMBL" id="CAF1298342.1"/>
    </source>
</evidence>
<dbReference type="PANTHER" id="PTHR24353">
    <property type="entry name" value="CYCLIC NUCLEOTIDE-DEPENDENT PROTEIN KINASE"/>
    <property type="match status" value="1"/>
</dbReference>
<dbReference type="GO" id="GO:0005952">
    <property type="term" value="C:cAMP-dependent protein kinase complex"/>
    <property type="evidence" value="ECO:0007669"/>
    <property type="project" value="TreeGrafter"/>
</dbReference>
<keyword evidence="5 6" id="KW-0067">ATP-binding</keyword>
<keyword evidence="3 6" id="KW-0547">Nucleotide-binding</keyword>
<comment type="similarity">
    <text evidence="7">Belongs to the protein kinase superfamily.</text>
</comment>
<dbReference type="InterPro" id="IPR000719">
    <property type="entry name" value="Prot_kinase_dom"/>
</dbReference>
<evidence type="ECO:0000259" key="8">
    <source>
        <dbReference type="PROSITE" id="PS50011"/>
    </source>
</evidence>
<accession>A0A815DUS5</accession>
<dbReference type="InterPro" id="IPR017441">
    <property type="entry name" value="Protein_kinase_ATP_BS"/>
</dbReference>
<dbReference type="SUPFAM" id="SSF56112">
    <property type="entry name" value="Protein kinase-like (PK-like)"/>
    <property type="match status" value="1"/>
</dbReference>
<dbReference type="PROSITE" id="PS00107">
    <property type="entry name" value="PROTEIN_KINASE_ATP"/>
    <property type="match status" value="1"/>
</dbReference>